<comment type="similarity">
    <text evidence="7">Belongs to the binding-protein-dependent transport system permease family.</text>
</comment>
<keyword evidence="4 7" id="KW-0812">Transmembrane</keyword>
<reference evidence="9 10" key="1">
    <citation type="submission" date="2023-07" db="EMBL/GenBank/DDBJ databases">
        <title>Genomic Encyclopedia of Type Strains, Phase IV (KMG-IV): sequencing the most valuable type-strain genomes for metagenomic binning, comparative biology and taxonomic classification.</title>
        <authorList>
            <person name="Goeker M."/>
        </authorList>
    </citation>
    <scope>NUCLEOTIDE SEQUENCE [LARGE SCALE GENOMIC DNA]</scope>
    <source>
        <strain evidence="9 10">DSM 3770</strain>
    </source>
</reference>
<comment type="caution">
    <text evidence="9">The sequence shown here is derived from an EMBL/GenBank/DDBJ whole genome shotgun (WGS) entry which is preliminary data.</text>
</comment>
<evidence type="ECO:0000256" key="1">
    <source>
        <dbReference type="ARBA" id="ARBA00004651"/>
    </source>
</evidence>
<dbReference type="InterPro" id="IPR000515">
    <property type="entry name" value="MetI-like"/>
</dbReference>
<feature type="transmembrane region" description="Helical" evidence="7">
    <location>
        <begin position="214"/>
        <end position="234"/>
    </location>
</feature>
<sequence>MTSTTSAVDLPLPSGAVARPRRLFLPHPRRLLPVLEGLVLPAVLLGAWALTSHQGWLPAQILPGPGSVLDAFRELLASGELGDHIRASLSRVILGFALGGGLGLLLGVAMGVSRAASEIIEPVFVWFAQVPPIALAPLLILLVGIDEALKVLIVAKAAMIPLAVNTAEGVRNVPRQWREVGRVFGFSPARTVFGLVLPAALPTVFSGVRTGLTHAWLTLVAVELIASTEGLGYLMVWGRQLFQLEFVLLSVVVIALIGFALDRGLNRIEARIGAWR</sequence>
<evidence type="ECO:0000259" key="8">
    <source>
        <dbReference type="PROSITE" id="PS50928"/>
    </source>
</evidence>
<dbReference type="PROSITE" id="PS50928">
    <property type="entry name" value="ABC_TM1"/>
    <property type="match status" value="1"/>
</dbReference>
<dbReference type="EMBL" id="JAUSVY010000002">
    <property type="protein sequence ID" value="MDQ0504480.1"/>
    <property type="molecule type" value="Genomic_DNA"/>
</dbReference>
<dbReference type="PANTHER" id="PTHR30151">
    <property type="entry name" value="ALKANE SULFONATE ABC TRANSPORTER-RELATED, MEMBRANE SUBUNIT"/>
    <property type="match status" value="1"/>
</dbReference>
<accession>A0ABU0LBP5</accession>
<keyword evidence="5 7" id="KW-1133">Transmembrane helix</keyword>
<evidence type="ECO:0000313" key="10">
    <source>
        <dbReference type="Proteomes" id="UP001241747"/>
    </source>
</evidence>
<keyword evidence="3" id="KW-1003">Cell membrane</keyword>
<feature type="domain" description="ABC transmembrane type-1" evidence="8">
    <location>
        <begin position="85"/>
        <end position="265"/>
    </location>
</feature>
<keyword evidence="6 7" id="KW-0472">Membrane</keyword>
<keyword evidence="2 7" id="KW-0813">Transport</keyword>
<feature type="transmembrane region" description="Helical" evidence="7">
    <location>
        <begin position="241"/>
        <end position="261"/>
    </location>
</feature>
<dbReference type="CDD" id="cd06261">
    <property type="entry name" value="TM_PBP2"/>
    <property type="match status" value="1"/>
</dbReference>
<feature type="transmembrane region" description="Helical" evidence="7">
    <location>
        <begin position="31"/>
        <end position="50"/>
    </location>
</feature>
<feature type="transmembrane region" description="Helical" evidence="7">
    <location>
        <begin position="92"/>
        <end position="112"/>
    </location>
</feature>
<feature type="transmembrane region" description="Helical" evidence="7">
    <location>
        <begin position="191"/>
        <end position="208"/>
    </location>
</feature>
<dbReference type="Pfam" id="PF00528">
    <property type="entry name" value="BPD_transp_1"/>
    <property type="match status" value="1"/>
</dbReference>
<feature type="transmembrane region" description="Helical" evidence="7">
    <location>
        <begin position="124"/>
        <end position="145"/>
    </location>
</feature>
<evidence type="ECO:0000256" key="6">
    <source>
        <dbReference type="ARBA" id="ARBA00023136"/>
    </source>
</evidence>
<comment type="subcellular location">
    <subcellularLocation>
        <location evidence="1 7">Cell membrane</location>
        <topology evidence="1 7">Multi-pass membrane protein</topology>
    </subcellularLocation>
</comment>
<dbReference type="SUPFAM" id="SSF161098">
    <property type="entry name" value="MetI-like"/>
    <property type="match status" value="1"/>
</dbReference>
<evidence type="ECO:0000256" key="5">
    <source>
        <dbReference type="ARBA" id="ARBA00022989"/>
    </source>
</evidence>
<evidence type="ECO:0000256" key="7">
    <source>
        <dbReference type="RuleBase" id="RU363032"/>
    </source>
</evidence>
<protein>
    <submittedName>
        <fullName evidence="9">Sulfonate transport system permease protein</fullName>
    </submittedName>
</protein>
<dbReference type="Gene3D" id="1.10.3720.10">
    <property type="entry name" value="MetI-like"/>
    <property type="match status" value="1"/>
</dbReference>
<keyword evidence="10" id="KW-1185">Reference proteome</keyword>
<evidence type="ECO:0000313" key="9">
    <source>
        <dbReference type="EMBL" id="MDQ0504480.1"/>
    </source>
</evidence>
<dbReference type="RefSeq" id="WP_237345036.1">
    <property type="nucleotide sequence ID" value="NZ_JABWGX010000007.1"/>
</dbReference>
<evidence type="ECO:0000256" key="2">
    <source>
        <dbReference type="ARBA" id="ARBA00022448"/>
    </source>
</evidence>
<dbReference type="InterPro" id="IPR035906">
    <property type="entry name" value="MetI-like_sf"/>
</dbReference>
<gene>
    <name evidence="9" type="ORF">QOZ94_001254</name>
</gene>
<evidence type="ECO:0000256" key="3">
    <source>
        <dbReference type="ARBA" id="ARBA00022475"/>
    </source>
</evidence>
<proteinExistence type="inferred from homology"/>
<organism evidence="9 10">
    <name type="scientific">Xanthobacter agilis</name>
    <dbReference type="NCBI Taxonomy" id="47492"/>
    <lineage>
        <taxon>Bacteria</taxon>
        <taxon>Pseudomonadati</taxon>
        <taxon>Pseudomonadota</taxon>
        <taxon>Alphaproteobacteria</taxon>
        <taxon>Hyphomicrobiales</taxon>
        <taxon>Xanthobacteraceae</taxon>
        <taxon>Xanthobacter</taxon>
    </lineage>
</organism>
<evidence type="ECO:0000256" key="4">
    <source>
        <dbReference type="ARBA" id="ARBA00022692"/>
    </source>
</evidence>
<name>A0ABU0LBP5_XANAG</name>
<dbReference type="Proteomes" id="UP001241747">
    <property type="component" value="Unassembled WGS sequence"/>
</dbReference>
<dbReference type="PANTHER" id="PTHR30151:SF38">
    <property type="entry name" value="ALIPHATIC SULFONATES TRANSPORT PERMEASE PROTEIN SSUC-RELATED"/>
    <property type="match status" value="1"/>
</dbReference>